<gene>
    <name evidence="12" type="ORF">POM88_000077</name>
</gene>
<accession>A0AAD8N904</accession>
<evidence type="ECO:0000256" key="8">
    <source>
        <dbReference type="ARBA" id="ARBA00023172"/>
    </source>
</evidence>
<protein>
    <submittedName>
        <fullName evidence="12">Uncharacterized protein</fullName>
    </submittedName>
</protein>
<comment type="subcellular location">
    <subcellularLocation>
        <location evidence="2">Chromosome</location>
    </subcellularLocation>
    <subcellularLocation>
        <location evidence="1">Nucleus</location>
    </subcellularLocation>
</comment>
<evidence type="ECO:0000256" key="7">
    <source>
        <dbReference type="ARBA" id="ARBA00023054"/>
    </source>
</evidence>
<dbReference type="GO" id="GO:0005524">
    <property type="term" value="F:ATP binding"/>
    <property type="evidence" value="ECO:0007669"/>
    <property type="project" value="UniProtKB-KW"/>
</dbReference>
<evidence type="ECO:0000256" key="4">
    <source>
        <dbReference type="ARBA" id="ARBA00022741"/>
    </source>
</evidence>
<keyword evidence="5" id="KW-0227">DNA damage</keyword>
<reference evidence="12" key="2">
    <citation type="submission" date="2023-05" db="EMBL/GenBank/DDBJ databases">
        <authorList>
            <person name="Schelkunov M.I."/>
        </authorList>
    </citation>
    <scope>NUCLEOTIDE SEQUENCE</scope>
    <source>
        <strain evidence="12">Hsosn_3</strain>
        <tissue evidence="12">Leaf</tissue>
    </source>
</reference>
<dbReference type="EMBL" id="JAUIZM010000001">
    <property type="protein sequence ID" value="KAK1400472.1"/>
    <property type="molecule type" value="Genomic_DNA"/>
</dbReference>
<organism evidence="12 13">
    <name type="scientific">Heracleum sosnowskyi</name>
    <dbReference type="NCBI Taxonomy" id="360622"/>
    <lineage>
        <taxon>Eukaryota</taxon>
        <taxon>Viridiplantae</taxon>
        <taxon>Streptophyta</taxon>
        <taxon>Embryophyta</taxon>
        <taxon>Tracheophyta</taxon>
        <taxon>Spermatophyta</taxon>
        <taxon>Magnoliopsida</taxon>
        <taxon>eudicotyledons</taxon>
        <taxon>Gunneridae</taxon>
        <taxon>Pentapetalae</taxon>
        <taxon>asterids</taxon>
        <taxon>campanulids</taxon>
        <taxon>Apiales</taxon>
        <taxon>Apiaceae</taxon>
        <taxon>Apioideae</taxon>
        <taxon>apioid superclade</taxon>
        <taxon>Tordylieae</taxon>
        <taxon>Tordyliinae</taxon>
        <taxon>Heracleum</taxon>
    </lineage>
</organism>
<dbReference type="PANTHER" id="PTHR19306:SF6">
    <property type="entry name" value="STRUCTURAL MAINTENANCE OF CHROMOSOMES PROTEIN 6"/>
    <property type="match status" value="1"/>
</dbReference>
<dbReference type="GO" id="GO:0030915">
    <property type="term" value="C:Smc5-Smc6 complex"/>
    <property type="evidence" value="ECO:0007669"/>
    <property type="project" value="TreeGrafter"/>
</dbReference>
<evidence type="ECO:0000313" key="12">
    <source>
        <dbReference type="EMBL" id="KAK1400472.1"/>
    </source>
</evidence>
<dbReference type="Proteomes" id="UP001237642">
    <property type="component" value="Unassembled WGS sequence"/>
</dbReference>
<sequence length="549" mass="62768">MSQDKSREFLHSGNAKDKFKFFFKATLLHHVDDLLKSIEKQLNGAQELVGNLENSIRPILKEFSELQGKIKSMEQVEEISQRVQLLKKKLAWAHVYDIDDQIQQAEARIEKLKGHIPYCEDLIARQTASNKVKMEGLEDRLAKKKAQIAILMERTSEVRKMKEELPHNRSEATKERSELEQDCIRRVNEIKRIMKRAEMLEQQIRDTSDQDDKHTQAEEHEMEENLSELKKEVEEAVLQFERYKKDEDSLSNSIQFQKVQSEIEVLLKKDQQNRSSIRDLRLHQTNKVTAFGGNRVTNLLRAIERHHYRFGKPPIGPIGAHLFLDRLPSQKKIPMRQKSFGNHSTGSKLTLDDLLEKLRNSHASGSYALLESHSGYPQVQHMVSLTPAVSPASSNQFPLDILTKNMLKQCDSSTSGSYALMEIRISYPKEQHMIPPTPDVSHASSNRFPSDILTKIGFLQIFLQKKMLKQCDSSNEKLRNSHASGSYASGFYALLESHSGYSKVQHMVPPTPAVSPESSNLFPLNILTKNMLKQCDSSAGRQHDPNPKV</sequence>
<keyword evidence="8" id="KW-0233">DNA recombination</keyword>
<feature type="compositionally biased region" description="Basic and acidic residues" evidence="11">
    <location>
        <begin position="201"/>
        <end position="219"/>
    </location>
</feature>
<keyword evidence="4" id="KW-0547">Nucleotide-binding</keyword>
<name>A0AAD8N904_9APIA</name>
<dbReference type="GO" id="GO:0003684">
    <property type="term" value="F:damaged DNA binding"/>
    <property type="evidence" value="ECO:0007669"/>
    <property type="project" value="TreeGrafter"/>
</dbReference>
<evidence type="ECO:0000256" key="9">
    <source>
        <dbReference type="ARBA" id="ARBA00023204"/>
    </source>
</evidence>
<evidence type="ECO:0000256" key="11">
    <source>
        <dbReference type="SAM" id="MobiDB-lite"/>
    </source>
</evidence>
<evidence type="ECO:0000256" key="2">
    <source>
        <dbReference type="ARBA" id="ARBA00004286"/>
    </source>
</evidence>
<comment type="caution">
    <text evidence="12">The sequence shown here is derived from an EMBL/GenBank/DDBJ whole genome shotgun (WGS) entry which is preliminary data.</text>
</comment>
<feature type="region of interest" description="Disordered" evidence="11">
    <location>
        <begin position="201"/>
        <end position="227"/>
    </location>
</feature>
<dbReference type="GO" id="GO:0003697">
    <property type="term" value="F:single-stranded DNA binding"/>
    <property type="evidence" value="ECO:0007669"/>
    <property type="project" value="TreeGrafter"/>
</dbReference>
<dbReference type="Gene3D" id="1.20.5.170">
    <property type="match status" value="1"/>
</dbReference>
<evidence type="ECO:0000256" key="3">
    <source>
        <dbReference type="ARBA" id="ARBA00022454"/>
    </source>
</evidence>
<dbReference type="GO" id="GO:0035861">
    <property type="term" value="C:site of double-strand break"/>
    <property type="evidence" value="ECO:0007669"/>
    <property type="project" value="TreeGrafter"/>
</dbReference>
<dbReference type="AlphaFoldDB" id="A0AAD8N904"/>
<keyword evidence="9" id="KW-0234">DNA repair</keyword>
<evidence type="ECO:0000313" key="13">
    <source>
        <dbReference type="Proteomes" id="UP001237642"/>
    </source>
</evidence>
<reference evidence="12" key="1">
    <citation type="submission" date="2023-02" db="EMBL/GenBank/DDBJ databases">
        <title>Genome of toxic invasive species Heracleum sosnowskyi carries increased number of genes despite the absence of recent whole-genome duplications.</title>
        <authorList>
            <person name="Schelkunov M."/>
            <person name="Shtratnikova V."/>
            <person name="Makarenko M."/>
            <person name="Klepikova A."/>
            <person name="Omelchenko D."/>
            <person name="Novikova G."/>
            <person name="Obukhova E."/>
            <person name="Bogdanov V."/>
            <person name="Penin A."/>
            <person name="Logacheva M."/>
        </authorList>
    </citation>
    <scope>NUCLEOTIDE SEQUENCE</scope>
    <source>
        <strain evidence="12">Hsosn_3</strain>
        <tissue evidence="12">Leaf</tissue>
    </source>
</reference>
<proteinExistence type="predicted"/>
<evidence type="ECO:0000256" key="1">
    <source>
        <dbReference type="ARBA" id="ARBA00004123"/>
    </source>
</evidence>
<evidence type="ECO:0000256" key="5">
    <source>
        <dbReference type="ARBA" id="ARBA00022763"/>
    </source>
</evidence>
<evidence type="ECO:0000256" key="10">
    <source>
        <dbReference type="ARBA" id="ARBA00023242"/>
    </source>
</evidence>
<keyword evidence="7" id="KW-0175">Coiled coil</keyword>
<evidence type="ECO:0000256" key="6">
    <source>
        <dbReference type="ARBA" id="ARBA00022840"/>
    </source>
</evidence>
<dbReference type="GO" id="GO:0000724">
    <property type="term" value="P:double-strand break repair via homologous recombination"/>
    <property type="evidence" value="ECO:0007669"/>
    <property type="project" value="TreeGrafter"/>
</dbReference>
<keyword evidence="6" id="KW-0067">ATP-binding</keyword>
<dbReference type="GO" id="GO:0005634">
    <property type="term" value="C:nucleus"/>
    <property type="evidence" value="ECO:0007669"/>
    <property type="project" value="UniProtKB-SubCell"/>
</dbReference>
<keyword evidence="10" id="KW-0539">Nucleus</keyword>
<keyword evidence="3" id="KW-0158">Chromosome</keyword>
<dbReference type="PANTHER" id="PTHR19306">
    <property type="entry name" value="STRUCTURAL MAINTENANCE OF CHROMOSOMES 5,6 SMC5, SMC6"/>
    <property type="match status" value="1"/>
</dbReference>
<keyword evidence="13" id="KW-1185">Reference proteome</keyword>